<proteinExistence type="predicted"/>
<accession>A0A645C6F8</accession>
<name>A0A645C6F8_9ZZZZ</name>
<organism evidence="1">
    <name type="scientific">bioreactor metagenome</name>
    <dbReference type="NCBI Taxonomy" id="1076179"/>
    <lineage>
        <taxon>unclassified sequences</taxon>
        <taxon>metagenomes</taxon>
        <taxon>ecological metagenomes</taxon>
    </lineage>
</organism>
<comment type="caution">
    <text evidence="1">The sequence shown here is derived from an EMBL/GenBank/DDBJ whole genome shotgun (WGS) entry which is preliminary data.</text>
</comment>
<dbReference type="AlphaFoldDB" id="A0A645C6F8"/>
<reference evidence="1" key="1">
    <citation type="submission" date="2019-08" db="EMBL/GenBank/DDBJ databases">
        <authorList>
            <person name="Kucharzyk K."/>
            <person name="Murdoch R.W."/>
            <person name="Higgins S."/>
            <person name="Loffler F."/>
        </authorList>
    </citation>
    <scope>NUCLEOTIDE SEQUENCE</scope>
</reference>
<evidence type="ECO:0000313" key="1">
    <source>
        <dbReference type="EMBL" id="MPM73262.1"/>
    </source>
</evidence>
<protein>
    <submittedName>
        <fullName evidence="1">Uncharacterized protein</fullName>
    </submittedName>
</protein>
<dbReference type="EMBL" id="VSSQ01025246">
    <property type="protein sequence ID" value="MPM73262.1"/>
    <property type="molecule type" value="Genomic_DNA"/>
</dbReference>
<sequence length="149" mass="16646">MAVCPKDHVSGLDHSGFKHYVLSDAVVDVEYALDSLFLCEFADYLLVCGNLLGMRRCLEVKGECDLIRIPYFCISSHFLLKLQYAVCSAEVARGRPVYFAPYAVSNFYGFTCCPLHDLDYCCLAHVGYPSVFLKLLISFQGTTSRSQSS</sequence>
<gene>
    <name evidence="1" type="ORF">SDC9_120238</name>
</gene>